<comment type="caution">
    <text evidence="2">The sequence shown here is derived from an EMBL/GenBank/DDBJ whole genome shotgun (WGS) entry which is preliminary data.</text>
</comment>
<dbReference type="EMBL" id="MU866403">
    <property type="protein sequence ID" value="KAK4172660.1"/>
    <property type="molecule type" value="Genomic_DNA"/>
</dbReference>
<evidence type="ECO:0000313" key="2">
    <source>
        <dbReference type="EMBL" id="KAK4172660.1"/>
    </source>
</evidence>
<reference evidence="2" key="2">
    <citation type="submission" date="2023-05" db="EMBL/GenBank/DDBJ databases">
        <authorList>
            <consortium name="Lawrence Berkeley National Laboratory"/>
            <person name="Steindorff A."/>
            <person name="Hensen N."/>
            <person name="Bonometti L."/>
            <person name="Westerberg I."/>
            <person name="Brannstrom I.O."/>
            <person name="Guillou S."/>
            <person name="Cros-Aarteil S."/>
            <person name="Calhoun S."/>
            <person name="Haridas S."/>
            <person name="Kuo A."/>
            <person name="Mondo S."/>
            <person name="Pangilinan J."/>
            <person name="Riley R."/>
            <person name="Labutti K."/>
            <person name="Andreopoulos B."/>
            <person name="Lipzen A."/>
            <person name="Chen C."/>
            <person name="Yanf M."/>
            <person name="Daum C."/>
            <person name="Ng V."/>
            <person name="Clum A."/>
            <person name="Ohm R."/>
            <person name="Martin F."/>
            <person name="Silar P."/>
            <person name="Natvig D."/>
            <person name="Lalanne C."/>
            <person name="Gautier V."/>
            <person name="Ament-Velasquez S.L."/>
            <person name="Kruys A."/>
            <person name="Hutchinson M.I."/>
            <person name="Powell A.J."/>
            <person name="Barry K."/>
            <person name="Miller A.N."/>
            <person name="Grigoriev I.V."/>
            <person name="Debuchy R."/>
            <person name="Gladieux P."/>
            <person name="Thoren M.H."/>
            <person name="Johannesson H."/>
        </authorList>
    </citation>
    <scope>NUCLEOTIDE SEQUENCE</scope>
    <source>
        <strain evidence="2">CBS 892.96</strain>
    </source>
</reference>
<sequence>MAEGSGLPLLKLVFMMPSAFMIRTRGQHDDSFQATEPQQAITADDSRLVGFQRQTSHTEKFGLMAMHLARAVLRRPALLLCTITAPLAGSVTRAFLPAWKPFVLFFLDVVLTYDFTPPTASNRGDAVGKVGDVPSRRSMHGDEKRVAVGGRRGEWLATPPNACNCVAIINQQLLSTVGPEAGETGREVTAAVQLPQRKPEGEVGRVLESHDPEWCGGRLRKAGRRTSLCKATATV</sequence>
<dbReference type="Proteomes" id="UP001302321">
    <property type="component" value="Unassembled WGS sequence"/>
</dbReference>
<accession>A0AAN7A458</accession>
<gene>
    <name evidence="2" type="ORF">QBC36DRAFT_362158</name>
</gene>
<organism evidence="2 3">
    <name type="scientific">Triangularia setosa</name>
    <dbReference type="NCBI Taxonomy" id="2587417"/>
    <lineage>
        <taxon>Eukaryota</taxon>
        <taxon>Fungi</taxon>
        <taxon>Dikarya</taxon>
        <taxon>Ascomycota</taxon>
        <taxon>Pezizomycotina</taxon>
        <taxon>Sordariomycetes</taxon>
        <taxon>Sordariomycetidae</taxon>
        <taxon>Sordariales</taxon>
        <taxon>Podosporaceae</taxon>
        <taxon>Triangularia</taxon>
    </lineage>
</organism>
<proteinExistence type="predicted"/>
<protein>
    <submittedName>
        <fullName evidence="2">Uncharacterized protein</fullName>
    </submittedName>
</protein>
<reference evidence="2" key="1">
    <citation type="journal article" date="2023" name="Mol. Phylogenet. Evol.">
        <title>Genome-scale phylogeny and comparative genomics of the fungal order Sordariales.</title>
        <authorList>
            <person name="Hensen N."/>
            <person name="Bonometti L."/>
            <person name="Westerberg I."/>
            <person name="Brannstrom I.O."/>
            <person name="Guillou S."/>
            <person name="Cros-Aarteil S."/>
            <person name="Calhoun S."/>
            <person name="Haridas S."/>
            <person name="Kuo A."/>
            <person name="Mondo S."/>
            <person name="Pangilinan J."/>
            <person name="Riley R."/>
            <person name="LaButti K."/>
            <person name="Andreopoulos B."/>
            <person name="Lipzen A."/>
            <person name="Chen C."/>
            <person name="Yan M."/>
            <person name="Daum C."/>
            <person name="Ng V."/>
            <person name="Clum A."/>
            <person name="Steindorff A."/>
            <person name="Ohm R.A."/>
            <person name="Martin F."/>
            <person name="Silar P."/>
            <person name="Natvig D.O."/>
            <person name="Lalanne C."/>
            <person name="Gautier V."/>
            <person name="Ament-Velasquez S.L."/>
            <person name="Kruys A."/>
            <person name="Hutchinson M.I."/>
            <person name="Powell A.J."/>
            <person name="Barry K."/>
            <person name="Miller A.N."/>
            <person name="Grigoriev I.V."/>
            <person name="Debuchy R."/>
            <person name="Gladieux P."/>
            <person name="Hiltunen Thoren M."/>
            <person name="Johannesson H."/>
        </authorList>
    </citation>
    <scope>NUCLEOTIDE SEQUENCE</scope>
    <source>
        <strain evidence="2">CBS 892.96</strain>
    </source>
</reference>
<dbReference type="AlphaFoldDB" id="A0AAN7A458"/>
<evidence type="ECO:0000256" key="1">
    <source>
        <dbReference type="SAM" id="MobiDB-lite"/>
    </source>
</evidence>
<evidence type="ECO:0000313" key="3">
    <source>
        <dbReference type="Proteomes" id="UP001302321"/>
    </source>
</evidence>
<feature type="region of interest" description="Disordered" evidence="1">
    <location>
        <begin position="126"/>
        <end position="145"/>
    </location>
</feature>
<name>A0AAN7A458_9PEZI</name>
<keyword evidence="3" id="KW-1185">Reference proteome</keyword>